<dbReference type="Pfam" id="PF03031">
    <property type="entry name" value="NIF"/>
    <property type="match status" value="1"/>
</dbReference>
<reference evidence="3" key="1">
    <citation type="journal article" date="2020" name="Cell">
        <title>Large-Scale Comparative Analyses of Tick Genomes Elucidate Their Genetic Diversity and Vector Capacities.</title>
        <authorList>
            <consortium name="Tick Genome and Microbiome Consortium (TIGMIC)"/>
            <person name="Jia N."/>
            <person name="Wang J."/>
            <person name="Shi W."/>
            <person name="Du L."/>
            <person name="Sun Y."/>
            <person name="Zhan W."/>
            <person name="Jiang J.F."/>
            <person name="Wang Q."/>
            <person name="Zhang B."/>
            <person name="Ji P."/>
            <person name="Bell-Sakyi L."/>
            <person name="Cui X.M."/>
            <person name="Yuan T.T."/>
            <person name="Jiang B.G."/>
            <person name="Yang W.F."/>
            <person name="Lam T.T."/>
            <person name="Chang Q.C."/>
            <person name="Ding S.J."/>
            <person name="Wang X.J."/>
            <person name="Zhu J.G."/>
            <person name="Ruan X.D."/>
            <person name="Zhao L."/>
            <person name="Wei J.T."/>
            <person name="Ye R.Z."/>
            <person name="Que T.C."/>
            <person name="Du C.H."/>
            <person name="Zhou Y.H."/>
            <person name="Cheng J.X."/>
            <person name="Dai P.F."/>
            <person name="Guo W.B."/>
            <person name="Han X.H."/>
            <person name="Huang E.J."/>
            <person name="Li L.F."/>
            <person name="Wei W."/>
            <person name="Gao Y.C."/>
            <person name="Liu J.Z."/>
            <person name="Shao H.Z."/>
            <person name="Wang X."/>
            <person name="Wang C.C."/>
            <person name="Yang T.C."/>
            <person name="Huo Q.B."/>
            <person name="Li W."/>
            <person name="Chen H.Y."/>
            <person name="Chen S.E."/>
            <person name="Zhou L.G."/>
            <person name="Ni X.B."/>
            <person name="Tian J.H."/>
            <person name="Sheng Y."/>
            <person name="Liu T."/>
            <person name="Pan Y.S."/>
            <person name="Xia L.Y."/>
            <person name="Li J."/>
            <person name="Zhao F."/>
            <person name="Cao W.C."/>
        </authorList>
    </citation>
    <scope>NUCLEOTIDE SEQUENCE</scope>
    <source>
        <strain evidence="3">Rmic-2018</strain>
    </source>
</reference>
<dbReference type="PANTHER" id="PTHR48493:SF1">
    <property type="entry name" value="UBIQUITIN-LIKE DOMAIN-CONTAINING CTD PHOSPHATASE 1"/>
    <property type="match status" value="1"/>
</dbReference>
<dbReference type="PROSITE" id="PS50969">
    <property type="entry name" value="FCP1"/>
    <property type="match status" value="1"/>
</dbReference>
<protein>
    <recommendedName>
        <fullName evidence="2">FCP1 homology domain-containing protein</fullName>
    </recommendedName>
</protein>
<evidence type="ECO:0000259" key="2">
    <source>
        <dbReference type="PROSITE" id="PS50969"/>
    </source>
</evidence>
<dbReference type="EMBL" id="JABSTU010000010">
    <property type="protein sequence ID" value="KAH8020162.1"/>
    <property type="molecule type" value="Genomic_DNA"/>
</dbReference>
<dbReference type="GO" id="GO:0004722">
    <property type="term" value="F:protein serine/threonine phosphatase activity"/>
    <property type="evidence" value="ECO:0007669"/>
    <property type="project" value="TreeGrafter"/>
</dbReference>
<dbReference type="InterPro" id="IPR004274">
    <property type="entry name" value="FCP1_dom"/>
</dbReference>
<organism evidence="3 4">
    <name type="scientific">Rhipicephalus microplus</name>
    <name type="common">Cattle tick</name>
    <name type="synonym">Boophilus microplus</name>
    <dbReference type="NCBI Taxonomy" id="6941"/>
    <lineage>
        <taxon>Eukaryota</taxon>
        <taxon>Metazoa</taxon>
        <taxon>Ecdysozoa</taxon>
        <taxon>Arthropoda</taxon>
        <taxon>Chelicerata</taxon>
        <taxon>Arachnida</taxon>
        <taxon>Acari</taxon>
        <taxon>Parasitiformes</taxon>
        <taxon>Ixodida</taxon>
        <taxon>Ixodoidea</taxon>
        <taxon>Ixodidae</taxon>
        <taxon>Rhipicephalinae</taxon>
        <taxon>Rhipicephalus</taxon>
        <taxon>Boophilus</taxon>
    </lineage>
</organism>
<dbReference type="PANTHER" id="PTHR48493">
    <property type="entry name" value="UBIQUITIN-LIKE DOMAIN-CONTAINING CTD PHOSPHATASE 1"/>
    <property type="match status" value="1"/>
</dbReference>
<dbReference type="InterPro" id="IPR036412">
    <property type="entry name" value="HAD-like_sf"/>
</dbReference>
<name>A0A9J6DDV8_RHIMP</name>
<feature type="region of interest" description="Disordered" evidence="1">
    <location>
        <begin position="128"/>
        <end position="161"/>
    </location>
</feature>
<dbReference type="GO" id="GO:0090364">
    <property type="term" value="P:regulation of proteasome assembly"/>
    <property type="evidence" value="ECO:0007669"/>
    <property type="project" value="InterPro"/>
</dbReference>
<comment type="caution">
    <text evidence="3">The sequence shown here is derived from an EMBL/GenBank/DDBJ whole genome shotgun (WGS) entry which is preliminary data.</text>
</comment>
<sequence length="161" mass="18725">MKWIDAKLWELGVTRHEQYKVAFLLDSTAMITLHTSKYGTVEIKPLALIWRLVPAYRPENTIMIDDIPRNFLMNPQSGLRVRPFRNAHVNQSTDRELLRLRQYLKDIARSVDDFTQLDHRKWESYMPKTVQSSATVYSKPTLPADDPEAPVSDDAKDDQQP</sequence>
<gene>
    <name evidence="3" type="ORF">HPB51_025226</name>
</gene>
<dbReference type="GO" id="GO:0005634">
    <property type="term" value="C:nucleus"/>
    <property type="evidence" value="ECO:0007669"/>
    <property type="project" value="TreeGrafter"/>
</dbReference>
<dbReference type="Gene3D" id="3.40.50.1000">
    <property type="entry name" value="HAD superfamily/HAD-like"/>
    <property type="match status" value="1"/>
</dbReference>
<dbReference type="AlphaFoldDB" id="A0A9J6DDV8"/>
<feature type="compositionally biased region" description="Polar residues" evidence="1">
    <location>
        <begin position="129"/>
        <end position="138"/>
    </location>
</feature>
<keyword evidence="4" id="KW-1185">Reference proteome</keyword>
<accession>A0A9J6DDV8</accession>
<evidence type="ECO:0000313" key="4">
    <source>
        <dbReference type="Proteomes" id="UP000821866"/>
    </source>
</evidence>
<dbReference type="InterPro" id="IPR023214">
    <property type="entry name" value="HAD_sf"/>
</dbReference>
<dbReference type="VEuPathDB" id="VectorBase:LOC119175754"/>
<dbReference type="SUPFAM" id="SSF56784">
    <property type="entry name" value="HAD-like"/>
    <property type="match status" value="1"/>
</dbReference>
<dbReference type="InterPro" id="IPR051658">
    <property type="entry name" value="UBLCP1"/>
</dbReference>
<evidence type="ECO:0000256" key="1">
    <source>
        <dbReference type="SAM" id="MobiDB-lite"/>
    </source>
</evidence>
<evidence type="ECO:0000313" key="3">
    <source>
        <dbReference type="EMBL" id="KAH8020162.1"/>
    </source>
</evidence>
<feature type="domain" description="FCP1 homology" evidence="2">
    <location>
        <begin position="1"/>
        <end position="107"/>
    </location>
</feature>
<proteinExistence type="predicted"/>
<reference evidence="3" key="2">
    <citation type="submission" date="2021-09" db="EMBL/GenBank/DDBJ databases">
        <authorList>
            <person name="Jia N."/>
            <person name="Wang J."/>
            <person name="Shi W."/>
            <person name="Du L."/>
            <person name="Sun Y."/>
            <person name="Zhan W."/>
            <person name="Jiang J."/>
            <person name="Wang Q."/>
            <person name="Zhang B."/>
            <person name="Ji P."/>
            <person name="Sakyi L.B."/>
            <person name="Cui X."/>
            <person name="Yuan T."/>
            <person name="Jiang B."/>
            <person name="Yang W."/>
            <person name="Lam T.T.-Y."/>
            <person name="Chang Q."/>
            <person name="Ding S."/>
            <person name="Wang X."/>
            <person name="Zhu J."/>
            <person name="Ruan X."/>
            <person name="Zhao L."/>
            <person name="Wei J."/>
            <person name="Que T."/>
            <person name="Du C."/>
            <person name="Cheng J."/>
            <person name="Dai P."/>
            <person name="Han X."/>
            <person name="Huang E."/>
            <person name="Gao Y."/>
            <person name="Liu J."/>
            <person name="Shao H."/>
            <person name="Ye R."/>
            <person name="Li L."/>
            <person name="Wei W."/>
            <person name="Wang X."/>
            <person name="Wang C."/>
            <person name="Huo Q."/>
            <person name="Li W."/>
            <person name="Guo W."/>
            <person name="Chen H."/>
            <person name="Chen S."/>
            <person name="Zhou L."/>
            <person name="Zhou L."/>
            <person name="Ni X."/>
            <person name="Tian J."/>
            <person name="Zhou Y."/>
            <person name="Sheng Y."/>
            <person name="Liu T."/>
            <person name="Pan Y."/>
            <person name="Xia L."/>
            <person name="Li J."/>
            <person name="Zhao F."/>
            <person name="Cao W."/>
        </authorList>
    </citation>
    <scope>NUCLEOTIDE SEQUENCE</scope>
    <source>
        <strain evidence="3">Rmic-2018</strain>
        <tissue evidence="3">Larvae</tissue>
    </source>
</reference>
<dbReference type="Proteomes" id="UP000821866">
    <property type="component" value="Chromosome 8"/>
</dbReference>